<protein>
    <submittedName>
        <fullName evidence="2">Uncharacterized protein LOC107488025</fullName>
    </submittedName>
</protein>
<evidence type="ECO:0000313" key="2">
    <source>
        <dbReference type="RefSeq" id="XP_015964208.1"/>
    </source>
</evidence>
<dbReference type="GeneID" id="107488025"/>
<organism evidence="1 2">
    <name type="scientific">Arachis duranensis</name>
    <name type="common">Wild peanut</name>
    <dbReference type="NCBI Taxonomy" id="130453"/>
    <lineage>
        <taxon>Eukaryota</taxon>
        <taxon>Viridiplantae</taxon>
        <taxon>Streptophyta</taxon>
        <taxon>Embryophyta</taxon>
        <taxon>Tracheophyta</taxon>
        <taxon>Spermatophyta</taxon>
        <taxon>Magnoliopsida</taxon>
        <taxon>eudicotyledons</taxon>
        <taxon>Gunneridae</taxon>
        <taxon>Pentapetalae</taxon>
        <taxon>rosids</taxon>
        <taxon>fabids</taxon>
        <taxon>Fabales</taxon>
        <taxon>Fabaceae</taxon>
        <taxon>Papilionoideae</taxon>
        <taxon>50 kb inversion clade</taxon>
        <taxon>dalbergioids sensu lato</taxon>
        <taxon>Dalbergieae</taxon>
        <taxon>Pterocarpus clade</taxon>
        <taxon>Arachis</taxon>
    </lineage>
</organism>
<keyword evidence="1" id="KW-1185">Reference proteome</keyword>
<gene>
    <name evidence="2" type="primary">LOC107488025</name>
</gene>
<reference evidence="2" key="2">
    <citation type="submission" date="2025-08" db="UniProtKB">
        <authorList>
            <consortium name="RefSeq"/>
        </authorList>
    </citation>
    <scope>IDENTIFICATION</scope>
    <source>
        <tissue evidence="2">Whole plant</tissue>
    </source>
</reference>
<dbReference type="SUPFAM" id="SSF56219">
    <property type="entry name" value="DNase I-like"/>
    <property type="match status" value="1"/>
</dbReference>
<dbReference type="AlphaFoldDB" id="A0A6P4D8W7"/>
<name>A0A6P4D8W7_ARADU</name>
<dbReference type="RefSeq" id="XP_015964208.1">
    <property type="nucleotide sequence ID" value="XM_016108722.1"/>
</dbReference>
<reference evidence="1" key="1">
    <citation type="journal article" date="2016" name="Nat. Genet.">
        <title>The genome sequences of Arachis duranensis and Arachis ipaensis, the diploid ancestors of cultivated peanut.</title>
        <authorList>
            <person name="Bertioli D.J."/>
            <person name="Cannon S.B."/>
            <person name="Froenicke L."/>
            <person name="Huang G."/>
            <person name="Farmer A.D."/>
            <person name="Cannon E.K."/>
            <person name="Liu X."/>
            <person name="Gao D."/>
            <person name="Clevenger J."/>
            <person name="Dash S."/>
            <person name="Ren L."/>
            <person name="Moretzsohn M.C."/>
            <person name="Shirasawa K."/>
            <person name="Huang W."/>
            <person name="Vidigal B."/>
            <person name="Abernathy B."/>
            <person name="Chu Y."/>
            <person name="Niederhuth C.E."/>
            <person name="Umale P."/>
            <person name="Araujo A.C."/>
            <person name="Kozik A."/>
            <person name="Kim K.D."/>
            <person name="Burow M.D."/>
            <person name="Varshney R.K."/>
            <person name="Wang X."/>
            <person name="Zhang X."/>
            <person name="Barkley N."/>
            <person name="Guimaraes P.M."/>
            <person name="Isobe S."/>
            <person name="Guo B."/>
            <person name="Liao B."/>
            <person name="Stalker H.T."/>
            <person name="Schmitz R.J."/>
            <person name="Scheffler B.E."/>
            <person name="Leal-Bertioli S.C."/>
            <person name="Xun X."/>
            <person name="Jackson S.A."/>
            <person name="Michelmore R."/>
            <person name="Ozias-Akins P."/>
        </authorList>
    </citation>
    <scope>NUCLEOTIDE SEQUENCE [LARGE SCALE GENOMIC DNA]</scope>
    <source>
        <strain evidence="1">cv. V14167</strain>
    </source>
</reference>
<dbReference type="KEGG" id="adu:107488025"/>
<proteinExistence type="predicted"/>
<sequence length="202" mass="23040">MEQKLRGCGFKDWSLVNPEGTAGGLVIAWKEGLEVTVINSTHFFITVTVKDEVTNHDWCFLGVHLSTNDQIQSQQFVELSLILQQVHGKVAIIRDFNAITNQREKEGKNEKSSASMACFNNFLNDCELVDICMIGRLFTWSNRRIGGDLIKERLDRVLAGNGWLQKYQNVVVLRLSESGSDHAPLFLDTNPRHEQSKRRFKF</sequence>
<dbReference type="PANTHER" id="PTHR33710">
    <property type="entry name" value="BNAC02G09200D PROTEIN"/>
    <property type="match status" value="1"/>
</dbReference>
<evidence type="ECO:0000313" key="1">
    <source>
        <dbReference type="Proteomes" id="UP000515211"/>
    </source>
</evidence>
<dbReference type="PANTHER" id="PTHR33710:SF79">
    <property type="entry name" value="OS06G0205337 PROTEIN"/>
    <property type="match status" value="1"/>
</dbReference>
<dbReference type="InterPro" id="IPR036691">
    <property type="entry name" value="Endo/exonu/phosph_ase_sf"/>
</dbReference>
<accession>A0A6P4D8W7</accession>
<dbReference type="Proteomes" id="UP000515211">
    <property type="component" value="Chromosome 5"/>
</dbReference>
<dbReference type="Gene3D" id="3.60.10.10">
    <property type="entry name" value="Endonuclease/exonuclease/phosphatase"/>
    <property type="match status" value="1"/>
</dbReference>